<name>A0A6H2EN63_9ACTO</name>
<proteinExistence type="predicted"/>
<dbReference type="KEGG" id="arca:HC352_08315"/>
<feature type="compositionally biased region" description="Basic and acidic residues" evidence="2">
    <location>
        <begin position="88"/>
        <end position="104"/>
    </location>
</feature>
<evidence type="ECO:0000256" key="2">
    <source>
        <dbReference type="SAM" id="MobiDB-lite"/>
    </source>
</evidence>
<keyword evidence="1" id="KW-0175">Coiled coil</keyword>
<feature type="coiled-coil region" evidence="1">
    <location>
        <begin position="23"/>
        <end position="53"/>
    </location>
</feature>
<sequence length="104" mass="11743">MAASKPSVSSAARNFFADELTQIEEKTQALLAIEEALNDVEKIYDRVAIARQKLEALGVKPREVERALDLSGTAQKIFRQSTPPKPTLESEEHQETHPEHFNNW</sequence>
<dbReference type="AlphaFoldDB" id="A0A6H2EN63"/>
<protein>
    <submittedName>
        <fullName evidence="3">Uncharacterized protein</fullName>
    </submittedName>
</protein>
<gene>
    <name evidence="3" type="ORF">HC352_08315</name>
</gene>
<accession>A0A6H2EN63</accession>
<feature type="compositionally biased region" description="Polar residues" evidence="2">
    <location>
        <begin position="72"/>
        <end position="82"/>
    </location>
</feature>
<feature type="region of interest" description="Disordered" evidence="2">
    <location>
        <begin position="72"/>
        <end position="104"/>
    </location>
</feature>
<reference evidence="3 4" key="1">
    <citation type="submission" date="2020-03" db="EMBL/GenBank/DDBJ databases">
        <title>Complete genome of Arcanobacterium buesumensis sp. nov. strain 2701.</title>
        <authorList>
            <person name="Borowiak M."/>
            <person name="Alssahen M."/>
            <person name="Laemmler C."/>
            <person name="Malorny B."/>
            <person name="Hassan A."/>
            <person name="Prenger-Berninghoff E."/>
            <person name="Ploetz M."/>
            <person name="Abdulmawjood A."/>
        </authorList>
    </citation>
    <scope>NUCLEOTIDE SEQUENCE [LARGE SCALE GENOMIC DNA]</scope>
    <source>
        <strain evidence="3 4">2701</strain>
    </source>
</reference>
<dbReference type="Proteomes" id="UP000502298">
    <property type="component" value="Chromosome"/>
</dbReference>
<evidence type="ECO:0000313" key="4">
    <source>
        <dbReference type="Proteomes" id="UP000502298"/>
    </source>
</evidence>
<evidence type="ECO:0000256" key="1">
    <source>
        <dbReference type="SAM" id="Coils"/>
    </source>
</evidence>
<evidence type="ECO:0000313" key="3">
    <source>
        <dbReference type="EMBL" id="QJC22504.1"/>
    </source>
</evidence>
<dbReference type="RefSeq" id="WP_168918426.1">
    <property type="nucleotide sequence ID" value="NZ_CP050804.1"/>
</dbReference>
<organism evidence="3 4">
    <name type="scientific">Arcanobacterium buesumense</name>
    <dbReference type="NCBI Taxonomy" id="2722751"/>
    <lineage>
        <taxon>Bacteria</taxon>
        <taxon>Bacillati</taxon>
        <taxon>Actinomycetota</taxon>
        <taxon>Actinomycetes</taxon>
        <taxon>Actinomycetales</taxon>
        <taxon>Actinomycetaceae</taxon>
        <taxon>Arcanobacterium</taxon>
    </lineage>
</organism>
<keyword evidence="4" id="KW-1185">Reference proteome</keyword>
<dbReference type="EMBL" id="CP050804">
    <property type="protein sequence ID" value="QJC22504.1"/>
    <property type="molecule type" value="Genomic_DNA"/>
</dbReference>